<evidence type="ECO:0000259" key="9">
    <source>
        <dbReference type="Pfam" id="PF09262"/>
    </source>
</evidence>
<dbReference type="GO" id="GO:0005829">
    <property type="term" value="C:cytosol"/>
    <property type="evidence" value="ECO:0007669"/>
    <property type="project" value="TreeGrafter"/>
</dbReference>
<dbReference type="GO" id="GO:0016887">
    <property type="term" value="F:ATP hydrolysis activity"/>
    <property type="evidence" value="ECO:0007669"/>
    <property type="project" value="InterPro"/>
</dbReference>
<dbReference type="Gene3D" id="2.40.40.20">
    <property type="match status" value="1"/>
</dbReference>
<sequence length="797" mass="86983">MNRVRSACVKTNSSKTCFVSLSEDLAEAIGLRIQGQPFALQLQWSDSKAFTSWSGEVIRSKKHDPLNGSSSVIQLGKSIVEPVISITSCNRISVDPVSANDWEILELHAGYIESQLLNQVRVVFPGQLLPIWIQNNMCVLVQIVNLEPNANCVRLDEFTEVVVSPKARTFPQPKKDQQVSVLTGKDITPQDSSQAHGLDTEQEHAATSTASVSYFEDSDSQLLTAGTRSCTTDSGDKDYFVKGGFMSSFTGYLHTLLYPDGEENPVSENQTSKSLMQKGSSTPTTTSTQSTQKCNGNIPKEADFDMCIRVQPELTMNSNKSIVLKSWIGNLTTFPPPDGTIVKTVQISRLLSPKERAASRTNSASTNSRDNVGSTSRDSTNQESDSSNRGIQDATDQSSSDSASAGVPSRHWIVRMVMTSSINSTYVKQKSCVLGVAEHVLPGHVVMSKELLQLLGTRDLSLVKIQNICYGPSDIQGVILHPFGDTEQKLQDVSAESALEAFEGWICSVCSLEAPLVLCSGMLVSFDISQGHPLQFVVTVLSHHETSSSTDKIPYYHLTPETFDNVTVVIGTPRNSVNGSEELVNAQESKPQHPKHSITDLGGVTDAFHKCLDHALSALGQRPLSNHLGGNIITGLCSGALLICGSGKRVDAIQKQWQQIFVEAAWHQPSVILFDDLDQVVSAPSALQEMGGEALYKRRLAQVFKELIATEINNNSKVVVIATSKSRDSLHPSLLTSRGCHVFQCCAELHPPDNDQRKQILCAMVNKRFHLQDHESLELSLLAKKRGILTKRSPITA</sequence>
<dbReference type="PANTHER" id="PTHR23077">
    <property type="entry name" value="AAA-FAMILY ATPASE"/>
    <property type="match status" value="1"/>
</dbReference>
<feature type="compositionally biased region" description="Low complexity" evidence="7">
    <location>
        <begin position="392"/>
        <end position="405"/>
    </location>
</feature>
<keyword evidence="5" id="KW-0067">ATP-binding</keyword>
<dbReference type="InterPro" id="IPR027417">
    <property type="entry name" value="P-loop_NTPase"/>
</dbReference>
<dbReference type="InterPro" id="IPR003959">
    <property type="entry name" value="ATPase_AAA_core"/>
</dbReference>
<dbReference type="GO" id="GO:0016558">
    <property type="term" value="P:protein import into peroxisome matrix"/>
    <property type="evidence" value="ECO:0007669"/>
    <property type="project" value="TreeGrafter"/>
</dbReference>
<reference evidence="10" key="1">
    <citation type="submission" date="2023-01" db="EMBL/GenBank/DDBJ databases">
        <title>Genome assembly of the deep-sea coral Lophelia pertusa.</title>
        <authorList>
            <person name="Herrera S."/>
            <person name="Cordes E."/>
        </authorList>
    </citation>
    <scope>NUCLEOTIDE SEQUENCE</scope>
    <source>
        <strain evidence="10">USNM1676648</strain>
        <tissue evidence="10">Polyp</tissue>
    </source>
</reference>
<dbReference type="EMBL" id="MU825418">
    <property type="protein sequence ID" value="KAJ7390306.1"/>
    <property type="molecule type" value="Genomic_DNA"/>
</dbReference>
<feature type="compositionally biased region" description="Polar residues" evidence="7">
    <location>
        <begin position="370"/>
        <end position="390"/>
    </location>
</feature>
<feature type="compositionally biased region" description="Low complexity" evidence="7">
    <location>
        <begin position="280"/>
        <end position="292"/>
    </location>
</feature>
<comment type="similarity">
    <text evidence="2">Belongs to the AAA ATPase family.</text>
</comment>
<dbReference type="InterPro" id="IPR050168">
    <property type="entry name" value="AAA_ATPase_domain"/>
</dbReference>
<evidence type="ECO:0000256" key="4">
    <source>
        <dbReference type="ARBA" id="ARBA00022801"/>
    </source>
</evidence>
<dbReference type="OrthoDB" id="5965142at2759"/>
<dbReference type="FunFam" id="3.10.330.10:FF:000004">
    <property type="entry name" value="Peroxisome biogenesis factor 1"/>
    <property type="match status" value="1"/>
</dbReference>
<dbReference type="SUPFAM" id="SSF54585">
    <property type="entry name" value="Cdc48 domain 2-like"/>
    <property type="match status" value="1"/>
</dbReference>
<proteinExistence type="inferred from homology"/>
<dbReference type="Proteomes" id="UP001163046">
    <property type="component" value="Unassembled WGS sequence"/>
</dbReference>
<dbReference type="AlphaFoldDB" id="A0A9W9ZYQ2"/>
<keyword evidence="4" id="KW-0378">Hydrolase</keyword>
<evidence type="ECO:0000256" key="1">
    <source>
        <dbReference type="ARBA" id="ARBA00004370"/>
    </source>
</evidence>
<protein>
    <submittedName>
        <fullName evidence="10">Peroxisome biosynthesis protein pex1</fullName>
        <ecNumber evidence="10">2.7.10.1</ecNumber>
    </submittedName>
</protein>
<evidence type="ECO:0000256" key="2">
    <source>
        <dbReference type="ARBA" id="ARBA00006914"/>
    </source>
</evidence>
<dbReference type="Gene3D" id="3.40.50.300">
    <property type="entry name" value="P-loop containing nucleotide triphosphate hydrolases"/>
    <property type="match status" value="1"/>
</dbReference>
<dbReference type="Gene3D" id="3.10.330.10">
    <property type="match status" value="1"/>
</dbReference>
<dbReference type="SUPFAM" id="SSF52540">
    <property type="entry name" value="P-loop containing nucleoside triphosphate hydrolases"/>
    <property type="match status" value="1"/>
</dbReference>
<evidence type="ECO:0000256" key="7">
    <source>
        <dbReference type="SAM" id="MobiDB-lite"/>
    </source>
</evidence>
<evidence type="ECO:0000259" key="8">
    <source>
        <dbReference type="Pfam" id="PF00004"/>
    </source>
</evidence>
<feature type="compositionally biased region" description="Low complexity" evidence="7">
    <location>
        <begin position="359"/>
        <end position="369"/>
    </location>
</feature>
<dbReference type="GO" id="GO:0005778">
    <property type="term" value="C:peroxisomal membrane"/>
    <property type="evidence" value="ECO:0007669"/>
    <property type="project" value="TreeGrafter"/>
</dbReference>
<evidence type="ECO:0000256" key="3">
    <source>
        <dbReference type="ARBA" id="ARBA00022741"/>
    </source>
</evidence>
<keyword evidence="10" id="KW-0808">Transferase</keyword>
<comment type="subcellular location">
    <subcellularLocation>
        <location evidence="1">Membrane</location>
    </subcellularLocation>
</comment>
<evidence type="ECO:0000313" key="10">
    <source>
        <dbReference type="EMBL" id="KAJ7390306.1"/>
    </source>
</evidence>
<evidence type="ECO:0000256" key="6">
    <source>
        <dbReference type="ARBA" id="ARBA00023136"/>
    </source>
</evidence>
<feature type="domain" description="Peroxisomal ATPase PEX1 N-terminal C-lobe" evidence="9">
    <location>
        <begin position="91"/>
        <end position="165"/>
    </location>
</feature>
<keyword evidence="6" id="KW-0472">Membrane</keyword>
<feature type="region of interest" description="Disordered" evidence="7">
    <location>
        <begin position="173"/>
        <end position="210"/>
    </location>
</feature>
<dbReference type="Pfam" id="PF09262">
    <property type="entry name" value="PEX-1N"/>
    <property type="match status" value="1"/>
</dbReference>
<dbReference type="GO" id="GO:0005524">
    <property type="term" value="F:ATP binding"/>
    <property type="evidence" value="ECO:0007669"/>
    <property type="project" value="UniProtKB-KW"/>
</dbReference>
<organism evidence="10 11">
    <name type="scientific">Desmophyllum pertusum</name>
    <dbReference type="NCBI Taxonomy" id="174260"/>
    <lineage>
        <taxon>Eukaryota</taxon>
        <taxon>Metazoa</taxon>
        <taxon>Cnidaria</taxon>
        <taxon>Anthozoa</taxon>
        <taxon>Hexacorallia</taxon>
        <taxon>Scleractinia</taxon>
        <taxon>Caryophylliina</taxon>
        <taxon>Caryophylliidae</taxon>
        <taxon>Desmophyllum</taxon>
    </lineage>
</organism>
<evidence type="ECO:0000313" key="11">
    <source>
        <dbReference type="Proteomes" id="UP001163046"/>
    </source>
</evidence>
<dbReference type="GO" id="GO:0004714">
    <property type="term" value="F:transmembrane receptor protein tyrosine kinase activity"/>
    <property type="evidence" value="ECO:0007669"/>
    <property type="project" value="UniProtKB-EC"/>
</dbReference>
<gene>
    <name evidence="10" type="primary">PEX1_1</name>
    <name evidence="10" type="ORF">OS493_026181</name>
</gene>
<feature type="domain" description="ATPase AAA-type core" evidence="8">
    <location>
        <begin position="650"/>
        <end position="738"/>
    </location>
</feature>
<dbReference type="Pfam" id="PF00004">
    <property type="entry name" value="AAA"/>
    <property type="match status" value="1"/>
</dbReference>
<dbReference type="InterPro" id="IPR029067">
    <property type="entry name" value="CDC48_domain_2-like_sf"/>
</dbReference>
<keyword evidence="11" id="KW-1185">Reference proteome</keyword>
<dbReference type="EC" id="2.7.10.1" evidence="10"/>
<feature type="region of interest" description="Disordered" evidence="7">
    <location>
        <begin position="261"/>
        <end position="298"/>
    </location>
</feature>
<dbReference type="PANTHER" id="PTHR23077:SF12">
    <property type="entry name" value="PEROXISOMAL ATPASE PEX1"/>
    <property type="match status" value="1"/>
</dbReference>
<comment type="caution">
    <text evidence="10">The sequence shown here is derived from an EMBL/GenBank/DDBJ whole genome shotgun (WGS) entry which is preliminary data.</text>
</comment>
<keyword evidence="3" id="KW-0547">Nucleotide-binding</keyword>
<name>A0A9W9ZYQ2_9CNID</name>
<feature type="region of interest" description="Disordered" evidence="7">
    <location>
        <begin position="352"/>
        <end position="406"/>
    </location>
</feature>
<feature type="compositionally biased region" description="Polar residues" evidence="7">
    <location>
        <begin position="266"/>
        <end position="279"/>
    </location>
</feature>
<accession>A0A9W9ZYQ2</accession>
<dbReference type="InterPro" id="IPR015342">
    <property type="entry name" value="PEX1-N_C-lobe"/>
</dbReference>
<evidence type="ECO:0000256" key="5">
    <source>
        <dbReference type="ARBA" id="ARBA00022840"/>
    </source>
</evidence>